<keyword evidence="7" id="KW-0663">Pyridoxal phosphate</keyword>
<keyword evidence="6" id="KW-0862">Zinc</keyword>
<name>A0A8H7Y669_PSICU</name>
<evidence type="ECO:0000256" key="8">
    <source>
        <dbReference type="ARBA" id="ARBA00023239"/>
    </source>
</evidence>
<dbReference type="GO" id="GO:0036088">
    <property type="term" value="P:D-serine catabolic process"/>
    <property type="evidence" value="ECO:0007669"/>
    <property type="project" value="TreeGrafter"/>
</dbReference>
<evidence type="ECO:0000256" key="10">
    <source>
        <dbReference type="ARBA" id="ARBA00055764"/>
    </source>
</evidence>
<dbReference type="Gene3D" id="3.20.20.10">
    <property type="entry name" value="Alanine racemase"/>
    <property type="match status" value="1"/>
</dbReference>
<evidence type="ECO:0000256" key="13">
    <source>
        <dbReference type="ARBA" id="ARBA00075219"/>
    </source>
</evidence>
<dbReference type="PANTHER" id="PTHR28004:SF2">
    <property type="entry name" value="D-SERINE DEHYDRATASE"/>
    <property type="match status" value="1"/>
</dbReference>
<comment type="cofactor">
    <cofactor evidence="2">
        <name>Zn(2+)</name>
        <dbReference type="ChEBI" id="CHEBI:29105"/>
    </cofactor>
</comment>
<feature type="domain" description="D-serine dehydratase-like" evidence="14">
    <location>
        <begin position="314"/>
        <end position="412"/>
    </location>
</feature>
<dbReference type="Gene3D" id="2.40.37.20">
    <property type="entry name" value="D-serine dehydratase-like domain"/>
    <property type="match status" value="1"/>
</dbReference>
<comment type="similarity">
    <text evidence="3">Belongs to the DSD1 family.</text>
</comment>
<evidence type="ECO:0000256" key="12">
    <source>
        <dbReference type="ARBA" id="ARBA00069616"/>
    </source>
</evidence>
<dbReference type="SMART" id="SM01119">
    <property type="entry name" value="D-ser_dehydrat"/>
    <property type="match status" value="1"/>
</dbReference>
<dbReference type="InterPro" id="IPR042208">
    <property type="entry name" value="D-ser_dehydrat-like_sf"/>
</dbReference>
<comment type="function">
    <text evidence="10">Catalyzes the conversion of D-serine to pyruvate and ammonia. May play a role in D-serine detoxification.</text>
</comment>
<comment type="cofactor">
    <cofactor evidence="1">
        <name>pyridoxal 5'-phosphate</name>
        <dbReference type="ChEBI" id="CHEBI:597326"/>
    </cofactor>
</comment>
<evidence type="ECO:0000313" key="15">
    <source>
        <dbReference type="EMBL" id="KAG5174386.1"/>
    </source>
</evidence>
<dbReference type="EC" id="4.3.1.18" evidence="11"/>
<dbReference type="InterPro" id="IPR051466">
    <property type="entry name" value="D-amino_acid_metab_enzyme"/>
</dbReference>
<comment type="caution">
    <text evidence="15">The sequence shown here is derived from an EMBL/GenBank/DDBJ whole genome shotgun (WGS) entry which is preliminary data.</text>
</comment>
<dbReference type="InterPro" id="IPR001608">
    <property type="entry name" value="Ala_racemase_N"/>
</dbReference>
<keyword evidence="5" id="KW-0479">Metal-binding</keyword>
<organism evidence="15">
    <name type="scientific">Psilocybe cubensis</name>
    <name type="common">Psychedelic mushroom</name>
    <name type="synonym">Stropharia cubensis</name>
    <dbReference type="NCBI Taxonomy" id="181762"/>
    <lineage>
        <taxon>Eukaryota</taxon>
        <taxon>Fungi</taxon>
        <taxon>Dikarya</taxon>
        <taxon>Basidiomycota</taxon>
        <taxon>Agaricomycotina</taxon>
        <taxon>Agaricomycetes</taxon>
        <taxon>Agaricomycetidae</taxon>
        <taxon>Agaricales</taxon>
        <taxon>Agaricineae</taxon>
        <taxon>Strophariaceae</taxon>
        <taxon>Psilocybe</taxon>
    </lineage>
</organism>
<reference evidence="15" key="1">
    <citation type="submission" date="2021-02" db="EMBL/GenBank/DDBJ databases">
        <title>Psilocybe cubensis genome.</title>
        <authorList>
            <person name="Mckernan K.J."/>
            <person name="Crawford S."/>
            <person name="Trippe A."/>
            <person name="Kane L.T."/>
            <person name="Mclaughlin S."/>
        </authorList>
    </citation>
    <scope>NUCLEOTIDE SEQUENCE [LARGE SCALE GENOMIC DNA]</scope>
    <source>
        <strain evidence="15">MGC-MH-2018</strain>
    </source>
</reference>
<evidence type="ECO:0000256" key="1">
    <source>
        <dbReference type="ARBA" id="ARBA00001933"/>
    </source>
</evidence>
<proteinExistence type="inferred from homology"/>
<comment type="catalytic activity">
    <reaction evidence="9">
        <text>D-serine = pyruvate + NH4(+)</text>
        <dbReference type="Rhea" id="RHEA:13977"/>
        <dbReference type="ChEBI" id="CHEBI:15361"/>
        <dbReference type="ChEBI" id="CHEBI:28938"/>
        <dbReference type="ChEBI" id="CHEBI:35247"/>
        <dbReference type="EC" id="4.3.1.18"/>
    </reaction>
    <physiologicalReaction direction="left-to-right" evidence="9">
        <dbReference type="Rhea" id="RHEA:13978"/>
    </physiologicalReaction>
</comment>
<sequence length="431" mass="46930">MALQSNTPLEFLNGPNKQALLDAYVGKPIDSIRTPAIFIDRKLFAHNCANMHKKALDWGATFRAHLKTHKTVEGTRLQLHSQANQTHAVIVSTLMEAWQVVRSGLVADSTVKDLLYGLPVAINKVQDLSNLRQEFAQSGGIVRLLVDHPDQITFLDQFEANQATSAKWSVFIKINGGQNRAGVSPGSPVFYSLLDAVVKSKFVRLFGFYGHAGNSYASTSLSDASAFLSGEVRAVNIAAEYALDMISKLNHRVDVTQPFTLSVGSTPTAHAASKQTRELLSEVLHGTLELHAGNYPMLDLQQQHTSLIDYARIAQHVRATVVSYYPGRGVDGVDEALVDAGAIAFSKDTGPSGSFGEVIGLPWTLSRISQEHGILTPRNSSATPLKLGTIVRIVGQHACLTAAAYPWYYIIDSDVGEGNEVVDVWVPWKGW</sequence>
<keyword evidence="8" id="KW-0456">Lyase</keyword>
<dbReference type="SUPFAM" id="SSF51419">
    <property type="entry name" value="PLP-binding barrel"/>
    <property type="match status" value="1"/>
</dbReference>
<dbReference type="AlphaFoldDB" id="A0A8H7Y669"/>
<evidence type="ECO:0000256" key="7">
    <source>
        <dbReference type="ARBA" id="ARBA00022898"/>
    </source>
</evidence>
<dbReference type="GO" id="GO:0009636">
    <property type="term" value="P:response to toxic substance"/>
    <property type="evidence" value="ECO:0007669"/>
    <property type="project" value="UniProtKB-KW"/>
</dbReference>
<dbReference type="GO" id="GO:0046872">
    <property type="term" value="F:metal ion binding"/>
    <property type="evidence" value="ECO:0007669"/>
    <property type="project" value="UniProtKB-KW"/>
</dbReference>
<evidence type="ECO:0000256" key="2">
    <source>
        <dbReference type="ARBA" id="ARBA00001947"/>
    </source>
</evidence>
<evidence type="ECO:0000256" key="6">
    <source>
        <dbReference type="ARBA" id="ARBA00022833"/>
    </source>
</evidence>
<accession>A0A8H7Y669</accession>
<evidence type="ECO:0000256" key="5">
    <source>
        <dbReference type="ARBA" id="ARBA00022723"/>
    </source>
</evidence>
<dbReference type="Pfam" id="PF01168">
    <property type="entry name" value="Ala_racemase_N"/>
    <property type="match status" value="1"/>
</dbReference>
<evidence type="ECO:0000256" key="3">
    <source>
        <dbReference type="ARBA" id="ARBA00005323"/>
    </source>
</evidence>
<dbReference type="FunFam" id="3.20.20.10:FF:000016">
    <property type="entry name" value="D-serine dehydratase"/>
    <property type="match status" value="1"/>
</dbReference>
<protein>
    <recommendedName>
        <fullName evidence="12">D-serine dehydratase</fullName>
        <ecNumber evidence="11">4.3.1.18</ecNumber>
    </recommendedName>
    <alternativeName>
        <fullName evidence="13">D-serine deaminase</fullName>
    </alternativeName>
</protein>
<keyword evidence="4" id="KW-0216">Detoxification</keyword>
<gene>
    <name evidence="15" type="ORF">JR316_001045</name>
</gene>
<evidence type="ECO:0000256" key="9">
    <source>
        <dbReference type="ARBA" id="ARBA00051198"/>
    </source>
</evidence>
<dbReference type="GO" id="GO:0008721">
    <property type="term" value="F:D-serine ammonia-lyase activity"/>
    <property type="evidence" value="ECO:0007669"/>
    <property type="project" value="UniProtKB-EC"/>
</dbReference>
<dbReference type="EMBL" id="JAFIQS010000001">
    <property type="protein sequence ID" value="KAG5174386.1"/>
    <property type="molecule type" value="Genomic_DNA"/>
</dbReference>
<evidence type="ECO:0000259" key="14">
    <source>
        <dbReference type="SMART" id="SM01119"/>
    </source>
</evidence>
<dbReference type="InterPro" id="IPR026956">
    <property type="entry name" value="D-ser_dehydrat-like_dom"/>
</dbReference>
<evidence type="ECO:0000256" key="4">
    <source>
        <dbReference type="ARBA" id="ARBA00022575"/>
    </source>
</evidence>
<evidence type="ECO:0000256" key="11">
    <source>
        <dbReference type="ARBA" id="ARBA00066349"/>
    </source>
</evidence>
<dbReference type="Pfam" id="PF14031">
    <property type="entry name" value="D-ser_dehydrat"/>
    <property type="match status" value="1"/>
</dbReference>
<dbReference type="InterPro" id="IPR029066">
    <property type="entry name" value="PLP-binding_barrel"/>
</dbReference>
<dbReference type="PANTHER" id="PTHR28004">
    <property type="entry name" value="ZGC:162816-RELATED"/>
    <property type="match status" value="1"/>
</dbReference>